<dbReference type="PANTHER" id="PTHR28052">
    <property type="entry name" value="UPF0545 PROTEIN C22ORF39"/>
    <property type="match status" value="1"/>
</dbReference>
<dbReference type="Pfam" id="PF11326">
    <property type="entry name" value="PANTS-like"/>
    <property type="match status" value="1"/>
</dbReference>
<name>A0A7D8UTR7_9HELO</name>
<feature type="compositionally biased region" description="Low complexity" evidence="1">
    <location>
        <begin position="1"/>
        <end position="25"/>
    </location>
</feature>
<keyword evidence="3" id="KW-1185">Reference proteome</keyword>
<dbReference type="PANTHER" id="PTHR28052:SF1">
    <property type="entry name" value="UPF0545 PROTEIN C22ORF39"/>
    <property type="match status" value="1"/>
</dbReference>
<dbReference type="AlphaFoldDB" id="A0A7D8UTR7"/>
<dbReference type="Proteomes" id="UP000481288">
    <property type="component" value="Unassembled WGS sequence"/>
</dbReference>
<proteinExistence type="predicted"/>
<feature type="region of interest" description="Disordered" evidence="1">
    <location>
        <begin position="1"/>
        <end position="93"/>
    </location>
</feature>
<protein>
    <submittedName>
        <fullName evidence="2">Early meiotic induction protein 1</fullName>
    </submittedName>
</protein>
<dbReference type="EMBL" id="QGMG01000046">
    <property type="protein sequence ID" value="TVY58319.1"/>
    <property type="molecule type" value="Genomic_DNA"/>
</dbReference>
<dbReference type="InterPro" id="IPR021475">
    <property type="entry name" value="Pants/Emi1-like"/>
</dbReference>
<evidence type="ECO:0000313" key="3">
    <source>
        <dbReference type="Proteomes" id="UP000481288"/>
    </source>
</evidence>
<reference evidence="2 3" key="1">
    <citation type="submission" date="2018-05" db="EMBL/GenBank/DDBJ databases">
        <title>Whole genome sequencing for identification of molecular markers to develop diagnostic detection tools for the regulated plant pathogen Lachnellula willkommii.</title>
        <authorList>
            <person name="Giroux E."/>
            <person name="Bilodeau G."/>
        </authorList>
    </citation>
    <scope>NUCLEOTIDE SEQUENCE [LARGE SCALE GENOMIC DNA]</scope>
    <source>
        <strain evidence="2 3">CBS 625.97</strain>
    </source>
</reference>
<evidence type="ECO:0000256" key="1">
    <source>
        <dbReference type="SAM" id="MobiDB-lite"/>
    </source>
</evidence>
<evidence type="ECO:0000313" key="2">
    <source>
        <dbReference type="EMBL" id="TVY58319.1"/>
    </source>
</evidence>
<comment type="caution">
    <text evidence="2">The sequence shown here is derived from an EMBL/GenBank/DDBJ whole genome shotgun (WGS) entry which is preliminary data.</text>
</comment>
<feature type="compositionally biased region" description="Pro residues" evidence="1">
    <location>
        <begin position="31"/>
        <end position="40"/>
    </location>
</feature>
<feature type="compositionally biased region" description="Basic and acidic residues" evidence="1">
    <location>
        <begin position="47"/>
        <end position="58"/>
    </location>
</feature>
<accession>A0A7D8UTR7</accession>
<organism evidence="2 3">
    <name type="scientific">Lachnellula cervina</name>
    <dbReference type="NCBI Taxonomy" id="1316786"/>
    <lineage>
        <taxon>Eukaryota</taxon>
        <taxon>Fungi</taxon>
        <taxon>Dikarya</taxon>
        <taxon>Ascomycota</taxon>
        <taxon>Pezizomycotina</taxon>
        <taxon>Leotiomycetes</taxon>
        <taxon>Helotiales</taxon>
        <taxon>Lachnaceae</taxon>
        <taxon>Lachnellula</taxon>
    </lineage>
</organism>
<sequence>MGWLWTTPTLTPASTSTTPTSTFPPDQKDNAPPPPQPAPEAAPSKPLSKDEIAEKELHSFLQEIDADVRPSSTKYSRIGRAPPPKTTPETLSNAPLSEQLLPTTMSCREAFDSAFYCNSFGGKFQDIYRHGSLQPCSEHWSKFWFCMRTRQWSKPEKEEAIRGYYRKVEAKKYRDGSSEDVWKSREAKVPVDTAFKVEFEAFPGENDEEWNRLERERREEERKQLSEKGYI</sequence>
<gene>
    <name evidence="2" type="primary">EMI1</name>
    <name evidence="2" type="ORF">LCER1_G000519</name>
</gene>
<dbReference type="OrthoDB" id="2017405at2759"/>